<dbReference type="GO" id="GO:0003735">
    <property type="term" value="F:structural constituent of ribosome"/>
    <property type="evidence" value="ECO:0007669"/>
    <property type="project" value="InterPro"/>
</dbReference>
<proteinExistence type="inferred from homology"/>
<dbReference type="GO" id="GO:0005840">
    <property type="term" value="C:ribosome"/>
    <property type="evidence" value="ECO:0007669"/>
    <property type="project" value="UniProtKB-KW"/>
</dbReference>
<dbReference type="InterPro" id="IPR002672">
    <property type="entry name" value="Ribosomal_eL28"/>
</dbReference>
<reference evidence="5" key="1">
    <citation type="submission" date="2021-01" db="EMBL/GenBank/DDBJ databases">
        <authorList>
            <person name="Corre E."/>
            <person name="Pelletier E."/>
            <person name="Niang G."/>
            <person name="Scheremetjew M."/>
            <person name="Finn R."/>
            <person name="Kale V."/>
            <person name="Holt S."/>
            <person name="Cochrane G."/>
            <person name="Meng A."/>
            <person name="Brown T."/>
            <person name="Cohen L."/>
        </authorList>
    </citation>
    <scope>NUCLEOTIDE SEQUENCE</scope>
    <source>
        <strain evidence="5">CCAP1064/1</strain>
    </source>
</reference>
<dbReference type="Pfam" id="PF01778">
    <property type="entry name" value="Ribosomal_L28e"/>
    <property type="match status" value="1"/>
</dbReference>
<evidence type="ECO:0000313" key="5">
    <source>
        <dbReference type="EMBL" id="CAD8405320.1"/>
    </source>
</evidence>
<keyword evidence="2" id="KW-0689">Ribosomal protein</keyword>
<keyword evidence="3" id="KW-0687">Ribonucleoprotein</keyword>
<evidence type="ECO:0000256" key="2">
    <source>
        <dbReference type="ARBA" id="ARBA00022980"/>
    </source>
</evidence>
<name>A0A7S0G6T1_9STRA</name>
<accession>A0A7S0G6T1</accession>
<organism evidence="5">
    <name type="scientific">Proboscia inermis</name>
    <dbReference type="NCBI Taxonomy" id="420281"/>
    <lineage>
        <taxon>Eukaryota</taxon>
        <taxon>Sar</taxon>
        <taxon>Stramenopiles</taxon>
        <taxon>Ochrophyta</taxon>
        <taxon>Bacillariophyta</taxon>
        <taxon>Coscinodiscophyceae</taxon>
        <taxon>Rhizosoleniophycidae</taxon>
        <taxon>Rhizosoleniales</taxon>
        <taxon>Rhizosoleniaceae</taxon>
        <taxon>Proboscia</taxon>
    </lineage>
</organism>
<evidence type="ECO:0000256" key="3">
    <source>
        <dbReference type="ARBA" id="ARBA00023274"/>
    </source>
</evidence>
<sequence>MVQISESLAWELVKNNNCFMKIRNGRSARTGSIRFSSEPGNLRNISTFQDSGIVKEKTLDIAATSDNRVTLKIKSKSGKIRTTPLNKCFRRSEKTIMSQAISNYYRSDLKKAALAKYSAIYRGNKVATGSTKKRVPVKKGRN</sequence>
<gene>
    <name evidence="5" type="ORF">PINE0816_LOCUS1429</name>
</gene>
<protein>
    <recommendedName>
        <fullName evidence="4">Ribosomal eL28/Mak16 domain-containing protein</fullName>
    </recommendedName>
</protein>
<dbReference type="Gene3D" id="3.30.390.110">
    <property type="match status" value="1"/>
</dbReference>
<dbReference type="AlphaFoldDB" id="A0A7S0G6T1"/>
<comment type="similarity">
    <text evidence="1">Belongs to the eukaryotic ribosomal protein eL28 family.</text>
</comment>
<evidence type="ECO:0000259" key="4">
    <source>
        <dbReference type="Pfam" id="PF01778"/>
    </source>
</evidence>
<dbReference type="GO" id="GO:1990904">
    <property type="term" value="C:ribonucleoprotein complex"/>
    <property type="evidence" value="ECO:0007669"/>
    <property type="project" value="UniProtKB-KW"/>
</dbReference>
<feature type="domain" description="Ribosomal eL28/Mak16" evidence="4">
    <location>
        <begin position="8"/>
        <end position="122"/>
    </location>
</feature>
<dbReference type="GO" id="GO:0006412">
    <property type="term" value="P:translation"/>
    <property type="evidence" value="ECO:0007669"/>
    <property type="project" value="InterPro"/>
</dbReference>
<dbReference type="PANTHER" id="PTHR10544">
    <property type="entry name" value="60S RIBOSOMAL PROTEIN L28"/>
    <property type="match status" value="1"/>
</dbReference>
<dbReference type="InterPro" id="IPR029004">
    <property type="entry name" value="Ribosomal_eL28/Mak16"/>
</dbReference>
<dbReference type="EMBL" id="HBEL01003051">
    <property type="protein sequence ID" value="CAD8405320.1"/>
    <property type="molecule type" value="Transcribed_RNA"/>
</dbReference>
<evidence type="ECO:0000256" key="1">
    <source>
        <dbReference type="ARBA" id="ARBA00007926"/>
    </source>
</evidence>